<evidence type="ECO:0000313" key="7">
    <source>
        <dbReference type="EMBL" id="CAH0379131.1"/>
    </source>
</evidence>
<feature type="region of interest" description="Disordered" evidence="4">
    <location>
        <begin position="1065"/>
        <end position="1133"/>
    </location>
</feature>
<gene>
    <name evidence="6" type="ORF">PCAL00307_LOCUS18550</name>
    <name evidence="7" type="ORF">PECAL_6P07320</name>
</gene>
<dbReference type="PROSITE" id="PS50853">
    <property type="entry name" value="FN3"/>
    <property type="match status" value="2"/>
</dbReference>
<keyword evidence="1" id="KW-0677">Repeat</keyword>
<dbReference type="InterPro" id="IPR003961">
    <property type="entry name" value="FN3_dom"/>
</dbReference>
<dbReference type="InterPro" id="IPR036770">
    <property type="entry name" value="Ankyrin_rpt-contain_sf"/>
</dbReference>
<keyword evidence="2 3" id="KW-0040">ANK repeat</keyword>
<accession>A0A7S4ECA2</accession>
<dbReference type="EMBL" id="CAKKNE010000006">
    <property type="protein sequence ID" value="CAH0379131.1"/>
    <property type="molecule type" value="Genomic_DNA"/>
</dbReference>
<evidence type="ECO:0000256" key="1">
    <source>
        <dbReference type="ARBA" id="ARBA00022737"/>
    </source>
</evidence>
<evidence type="ECO:0000256" key="4">
    <source>
        <dbReference type="SAM" id="MobiDB-lite"/>
    </source>
</evidence>
<feature type="domain" description="Fibronectin type-III" evidence="5">
    <location>
        <begin position="633"/>
        <end position="740"/>
    </location>
</feature>
<dbReference type="Gene3D" id="2.60.40.10">
    <property type="entry name" value="Immunoglobulins"/>
    <property type="match status" value="3"/>
</dbReference>
<dbReference type="EMBL" id="HBIW01021532">
    <property type="protein sequence ID" value="CAE0703103.1"/>
    <property type="molecule type" value="Transcribed_RNA"/>
</dbReference>
<dbReference type="Pfam" id="PF12796">
    <property type="entry name" value="Ank_2"/>
    <property type="match status" value="1"/>
</dbReference>
<evidence type="ECO:0000313" key="8">
    <source>
        <dbReference type="Proteomes" id="UP000789595"/>
    </source>
</evidence>
<dbReference type="OrthoDB" id="74448at2759"/>
<dbReference type="Gene3D" id="1.25.40.20">
    <property type="entry name" value="Ankyrin repeat-containing domain"/>
    <property type="match status" value="1"/>
</dbReference>
<dbReference type="InterPro" id="IPR013783">
    <property type="entry name" value="Ig-like_fold"/>
</dbReference>
<feature type="compositionally biased region" description="Basic residues" evidence="4">
    <location>
        <begin position="132"/>
        <end position="157"/>
    </location>
</feature>
<organism evidence="6">
    <name type="scientific">Pelagomonas calceolata</name>
    <dbReference type="NCBI Taxonomy" id="35677"/>
    <lineage>
        <taxon>Eukaryota</taxon>
        <taxon>Sar</taxon>
        <taxon>Stramenopiles</taxon>
        <taxon>Ochrophyta</taxon>
        <taxon>Pelagophyceae</taxon>
        <taxon>Pelagomonadales</taxon>
        <taxon>Pelagomonadaceae</taxon>
        <taxon>Pelagomonas</taxon>
    </lineage>
</organism>
<evidence type="ECO:0000256" key="2">
    <source>
        <dbReference type="ARBA" id="ARBA00023043"/>
    </source>
</evidence>
<reference evidence="6" key="1">
    <citation type="submission" date="2021-01" db="EMBL/GenBank/DDBJ databases">
        <authorList>
            <person name="Corre E."/>
            <person name="Pelletier E."/>
            <person name="Niang G."/>
            <person name="Scheremetjew M."/>
            <person name="Finn R."/>
            <person name="Kale V."/>
            <person name="Holt S."/>
            <person name="Cochrane G."/>
            <person name="Meng A."/>
            <person name="Brown T."/>
            <person name="Cohen L."/>
        </authorList>
    </citation>
    <scope>NUCLEOTIDE SEQUENCE</scope>
    <source>
        <strain evidence="6">CCMP1756</strain>
    </source>
</reference>
<dbReference type="SMART" id="SM00248">
    <property type="entry name" value="ANK"/>
    <property type="match status" value="2"/>
</dbReference>
<feature type="compositionally biased region" description="Basic and acidic residues" evidence="4">
    <location>
        <begin position="1100"/>
        <end position="1109"/>
    </location>
</feature>
<dbReference type="SUPFAM" id="SSF49265">
    <property type="entry name" value="Fibronectin type III"/>
    <property type="match status" value="3"/>
</dbReference>
<evidence type="ECO:0000256" key="3">
    <source>
        <dbReference type="PROSITE-ProRule" id="PRU00023"/>
    </source>
</evidence>
<proteinExistence type="predicted"/>
<evidence type="ECO:0000259" key="5">
    <source>
        <dbReference type="PROSITE" id="PS50853"/>
    </source>
</evidence>
<dbReference type="SMART" id="SM00060">
    <property type="entry name" value="FN3"/>
    <property type="match status" value="4"/>
</dbReference>
<keyword evidence="8" id="KW-1185">Reference proteome</keyword>
<dbReference type="Proteomes" id="UP000789595">
    <property type="component" value="Unassembled WGS sequence"/>
</dbReference>
<dbReference type="PANTHER" id="PTHR24171:SF9">
    <property type="entry name" value="ANKYRIN REPEAT DOMAIN-CONTAINING PROTEIN 39"/>
    <property type="match status" value="1"/>
</dbReference>
<dbReference type="PROSITE" id="PS50297">
    <property type="entry name" value="ANK_REP_REGION"/>
    <property type="match status" value="1"/>
</dbReference>
<protein>
    <recommendedName>
        <fullName evidence="5">Fibronectin type-III domain-containing protein</fullName>
    </recommendedName>
</protein>
<feature type="compositionally biased region" description="Basic and acidic residues" evidence="4">
    <location>
        <begin position="1120"/>
        <end position="1133"/>
    </location>
</feature>
<feature type="compositionally biased region" description="Basic residues" evidence="4">
    <location>
        <begin position="100"/>
        <end position="114"/>
    </location>
</feature>
<dbReference type="SUPFAM" id="SSF48403">
    <property type="entry name" value="Ankyrin repeat"/>
    <property type="match status" value="1"/>
</dbReference>
<feature type="region of interest" description="Disordered" evidence="4">
    <location>
        <begin position="1"/>
        <end position="210"/>
    </location>
</feature>
<name>A0A7S4ECA2_9STRA</name>
<reference evidence="7" key="2">
    <citation type="submission" date="2021-11" db="EMBL/GenBank/DDBJ databases">
        <authorList>
            <consortium name="Genoscope - CEA"/>
            <person name="William W."/>
        </authorList>
    </citation>
    <scope>NUCLEOTIDE SEQUENCE</scope>
</reference>
<feature type="compositionally biased region" description="Polar residues" evidence="4">
    <location>
        <begin position="1065"/>
        <end position="1075"/>
    </location>
</feature>
<feature type="domain" description="Fibronectin type-III" evidence="5">
    <location>
        <begin position="1262"/>
        <end position="1355"/>
    </location>
</feature>
<feature type="compositionally biased region" description="Acidic residues" evidence="4">
    <location>
        <begin position="190"/>
        <end position="208"/>
    </location>
</feature>
<dbReference type="PROSITE" id="PS50088">
    <property type="entry name" value="ANK_REPEAT"/>
    <property type="match status" value="1"/>
</dbReference>
<evidence type="ECO:0000313" key="6">
    <source>
        <dbReference type="EMBL" id="CAE0703103.1"/>
    </source>
</evidence>
<dbReference type="PANTHER" id="PTHR24171">
    <property type="entry name" value="ANKYRIN REPEAT DOMAIN-CONTAINING PROTEIN 39-RELATED"/>
    <property type="match status" value="1"/>
</dbReference>
<feature type="compositionally biased region" description="Polar residues" evidence="4">
    <location>
        <begin position="12"/>
        <end position="25"/>
    </location>
</feature>
<dbReference type="InterPro" id="IPR036116">
    <property type="entry name" value="FN3_sf"/>
</dbReference>
<feature type="repeat" description="ANK" evidence="3">
    <location>
        <begin position="571"/>
        <end position="599"/>
    </location>
</feature>
<feature type="compositionally biased region" description="Low complexity" evidence="4">
    <location>
        <begin position="27"/>
        <end position="39"/>
    </location>
</feature>
<dbReference type="InterPro" id="IPR002110">
    <property type="entry name" value="Ankyrin_rpt"/>
</dbReference>
<dbReference type="CDD" id="cd00063">
    <property type="entry name" value="FN3"/>
    <property type="match status" value="2"/>
</dbReference>
<sequence length="1355" mass="151345">MELPTDSFELPSPTSDLAWSPSPTKQRLPALSPHLSLPSPHRRGSFDAALSPQRRGSFDASPTRRRRDAALELELGAPDGQGGRIGERLSLGSDGSGSPVRRRKHRRRKKHRHSRSPEHSPIKESVLEGITVRRKGFGGRRKIDKKNRRKHKGRKQYARLDEYAQQQEAAAPGPAPSLVKSRPETPADVAPEESDGSSEDELEVEDDGIQGVPSLANPLYLRITMADGVLARTGAEVARMAVYPINKHCIVRCIKRVTREDPRSGKHIRWYLINAPVPGSGVDEFERIIPKEFSYLSDNEEGVWIRSMRNMIGFEEVSVLTECTRAEYAELCRKEHAAFESIEEDAALALIEADVNGCAAFIARATRRLEERRVMIRMFAPICRELETSIEARKKATEVVLNDDGDEIAAMNATREVHAKARKEAIDKARLMDLRYRPEILLGALARSACETHNPREALWTLLLGVAARVNLFILQNNKTRLFVHEAQRLSTDSALRGDIFVGLAMRGEEGKLRDLLRRGYASADVCHSAAQISALFAAVSSGAVGAVAALLDHGAAVDTRDLHNDLLPYPLHVAAYNGYHRVTKLLLERGADRYPVNSENQTAHALCKKKWIEEGGDALDRCCELLRLEPTVVEGVYVAQTTDRSITIEWPVPPEHKVNKLEADQIVEAYKATAIESGVGTEERTLIRKRAECLKRGGVYQLTFHDLPSLVCLEVCVCARTNGLYGPLSDKVIAFTEGRRPRPCDVPHLAGVGLDWLRVEFESVEKTEDKSFEERAPPLEFECELCAWALKQAKPVAVDDVEWATDVDTDDDEEQHSPSRWSLQTVASVFVEVDSLDDEPPLAEFIDVRQHVASFLVGRGFEEPLRMPALYVRSRARNKYGWGPFSEASRVGRPREPIIKAVTASTTSVSLKWDALDRRSAAYEVIVRLSRPDVVERRKRVLFAFNTLPLLNQRRRYPPQPPQQEVVIENRRGQRTWRDDDDVWTRVSRDRTDTEVVATRLRPGRSYDVRIRSCPLLGPPDDWSNAACGIVKTAPVRPEAPPAPLPPTNADALLMVLAKGLGKNTQRRNLTSMRMGTDRRPSGDSDTLGEIARQRSSKKTIERRRSFESDSDDDAYGEPSRRDGLIADDRRLGAGSDEGAYLGWCRTVLPPSKDTNGSAVDKWEVEVKSDEVEVRHSCSTDGDKGVATIFLVPARSYEIRSRCRNGAGWSRFSPPLQIKTPCGLCPPPTMRIVNKSGRQLQLRVGKPCTIDVGKIFRAGGRGGKPIVTQYEENEPNQRFPPPAECTGSYEIASRDIRDKDDAWQVTPKKSSKATFKTVIKRLTPGETYDIRVRARYEAGWSAWSACLRVMTAQG</sequence>
<feature type="compositionally biased region" description="Basic and acidic residues" evidence="4">
    <location>
        <begin position="115"/>
        <end position="126"/>
    </location>
</feature>